<keyword evidence="1" id="KW-1133">Transmembrane helix</keyword>
<feature type="transmembrane region" description="Helical" evidence="1">
    <location>
        <begin position="183"/>
        <end position="203"/>
    </location>
</feature>
<keyword evidence="3" id="KW-1185">Reference proteome</keyword>
<evidence type="ECO:0000256" key="1">
    <source>
        <dbReference type="SAM" id="Phobius"/>
    </source>
</evidence>
<evidence type="ECO:0000313" key="3">
    <source>
        <dbReference type="Proteomes" id="UP000529946"/>
    </source>
</evidence>
<protein>
    <recommendedName>
        <fullName evidence="4">Pr6Pr family membrane protein</fullName>
    </recommendedName>
</protein>
<feature type="transmembrane region" description="Helical" evidence="1">
    <location>
        <begin position="48"/>
        <end position="68"/>
    </location>
</feature>
<feature type="transmembrane region" description="Helical" evidence="1">
    <location>
        <begin position="80"/>
        <end position="99"/>
    </location>
</feature>
<comment type="caution">
    <text evidence="2">The sequence shown here is derived from an EMBL/GenBank/DDBJ whole genome shotgun (WGS) entry which is preliminary data.</text>
</comment>
<gene>
    <name evidence="2" type="ORF">GGR12_002557</name>
</gene>
<keyword evidence="1" id="KW-0812">Transmembrane</keyword>
<keyword evidence="1" id="KW-0472">Membrane</keyword>
<sequence>MDRRRAALIWRAVFALVGWVTLAVKYGLMLNEPSGRTVAATTLQYFSYFTILGNVLVALALTAPVLAPRSWLGRWSEGEGVRSAVAMYIAVIGVAYHFLLSGPWTPVTPAVVTTVFLHYVMPIAFVIDWLLFTPKGTLRWIDPVKWLSFPALYATWTVAHGYATGFWPYWFVNVPQLGAAKALLWFTILLVVFLAAGSALVVIDRFALRRDSRARAA</sequence>
<dbReference type="EMBL" id="JACIDM010000002">
    <property type="protein sequence ID" value="MBB4083691.1"/>
    <property type="molecule type" value="Genomic_DNA"/>
</dbReference>
<dbReference type="RefSeq" id="WP_183204761.1">
    <property type="nucleotide sequence ID" value="NZ_BAAAER010000007.1"/>
</dbReference>
<accession>A0A7W6JEL5</accession>
<evidence type="ECO:0000313" key="2">
    <source>
        <dbReference type="EMBL" id="MBB4083691.1"/>
    </source>
</evidence>
<reference evidence="2 3" key="1">
    <citation type="submission" date="2020-08" db="EMBL/GenBank/DDBJ databases">
        <title>Genomic Encyclopedia of Type Strains, Phase IV (KMG-IV): sequencing the most valuable type-strain genomes for metagenomic binning, comparative biology and taxonomic classification.</title>
        <authorList>
            <person name="Goeker M."/>
        </authorList>
    </citation>
    <scope>NUCLEOTIDE SEQUENCE [LARGE SCALE GENOMIC DNA]</scope>
    <source>
        <strain evidence="2 3">DSM 23960</strain>
    </source>
</reference>
<feature type="transmembrane region" description="Helical" evidence="1">
    <location>
        <begin position="144"/>
        <end position="163"/>
    </location>
</feature>
<feature type="transmembrane region" description="Helical" evidence="1">
    <location>
        <begin position="7"/>
        <end position="28"/>
    </location>
</feature>
<dbReference type="InterPro" id="IPR049713">
    <property type="entry name" value="Pr6Pr-like"/>
</dbReference>
<name>A0A7W6JEL5_9CAUL</name>
<dbReference type="AlphaFoldDB" id="A0A7W6JEL5"/>
<feature type="transmembrane region" description="Helical" evidence="1">
    <location>
        <begin position="111"/>
        <end position="132"/>
    </location>
</feature>
<proteinExistence type="predicted"/>
<organism evidence="2 3">
    <name type="scientific">Brevundimonas lenta</name>
    <dbReference type="NCBI Taxonomy" id="424796"/>
    <lineage>
        <taxon>Bacteria</taxon>
        <taxon>Pseudomonadati</taxon>
        <taxon>Pseudomonadota</taxon>
        <taxon>Alphaproteobacteria</taxon>
        <taxon>Caulobacterales</taxon>
        <taxon>Caulobacteraceae</taxon>
        <taxon>Brevundimonas</taxon>
    </lineage>
</organism>
<evidence type="ECO:0008006" key="4">
    <source>
        <dbReference type="Google" id="ProtNLM"/>
    </source>
</evidence>
<dbReference type="Proteomes" id="UP000529946">
    <property type="component" value="Unassembled WGS sequence"/>
</dbReference>
<dbReference type="NCBIfam" id="NF038065">
    <property type="entry name" value="Pr6Pr"/>
    <property type="match status" value="1"/>
</dbReference>